<accession>A0AAV1D5K4</accession>
<dbReference type="PANTHER" id="PTHR34567:SF3">
    <property type="entry name" value="FK506-BINDING-LIKE PROTEIN"/>
    <property type="match status" value="1"/>
</dbReference>
<feature type="region of interest" description="Disordered" evidence="1">
    <location>
        <begin position="1"/>
        <end position="27"/>
    </location>
</feature>
<dbReference type="Proteomes" id="UP001161247">
    <property type="component" value="Chromosome 4"/>
</dbReference>
<sequence>MGKIKRAPKNKVNPPCDGSRSWQPNHEPDEWEKKFIEVIGTLDWKTFLDKKKYVNLCIYNRVAKWDDLAGEEAFRDSKKRFFEERIHGDDHPRGSLVMHGNPDLYIDKIDWDSGVDQTLVAELDKCVRLYHKVLKWDDSAAEEAFQNVQQRILEEKIYGHQRSDLMILSPDDPIDWDAEVDPELFDELDQVDRDSEIDPELLLDDLDEYGDSFLDTGKSIEPVVIFGDEFRSEKGFSNDGWGVGDLEDAVRDSNFNNDHPWEEKNQVQSQSTAKKDGWGDLITDNVGANNLDDGHIGPAGRTYNHQGTILNAKKNNINAASGRMRMPSYTASTFRGIKRTGGGYVWREGINHKTFACF</sequence>
<reference evidence="2" key="1">
    <citation type="submission" date="2023-03" db="EMBL/GenBank/DDBJ databases">
        <authorList>
            <person name="Julca I."/>
        </authorList>
    </citation>
    <scope>NUCLEOTIDE SEQUENCE</scope>
</reference>
<keyword evidence="3" id="KW-1185">Reference proteome</keyword>
<feature type="region of interest" description="Disordered" evidence="1">
    <location>
        <begin position="256"/>
        <end position="279"/>
    </location>
</feature>
<dbReference type="EMBL" id="OX459121">
    <property type="protein sequence ID" value="CAI9103144.1"/>
    <property type="molecule type" value="Genomic_DNA"/>
</dbReference>
<dbReference type="AlphaFoldDB" id="A0AAV1D5K4"/>
<protein>
    <submittedName>
        <fullName evidence="2">OLC1v1001588C1</fullName>
    </submittedName>
</protein>
<organism evidence="2 3">
    <name type="scientific">Oldenlandia corymbosa var. corymbosa</name>
    <dbReference type="NCBI Taxonomy" id="529605"/>
    <lineage>
        <taxon>Eukaryota</taxon>
        <taxon>Viridiplantae</taxon>
        <taxon>Streptophyta</taxon>
        <taxon>Embryophyta</taxon>
        <taxon>Tracheophyta</taxon>
        <taxon>Spermatophyta</taxon>
        <taxon>Magnoliopsida</taxon>
        <taxon>eudicotyledons</taxon>
        <taxon>Gunneridae</taxon>
        <taxon>Pentapetalae</taxon>
        <taxon>asterids</taxon>
        <taxon>lamiids</taxon>
        <taxon>Gentianales</taxon>
        <taxon>Rubiaceae</taxon>
        <taxon>Rubioideae</taxon>
        <taxon>Spermacoceae</taxon>
        <taxon>Hedyotis-Oldenlandia complex</taxon>
        <taxon>Oldenlandia</taxon>
    </lineage>
</organism>
<evidence type="ECO:0000313" key="3">
    <source>
        <dbReference type="Proteomes" id="UP001161247"/>
    </source>
</evidence>
<name>A0AAV1D5K4_OLDCO</name>
<proteinExistence type="predicted"/>
<dbReference type="PANTHER" id="PTHR34567">
    <property type="entry name" value="FK506-BINDING-LIKE PROTEIN"/>
    <property type="match status" value="1"/>
</dbReference>
<evidence type="ECO:0000256" key="1">
    <source>
        <dbReference type="SAM" id="MobiDB-lite"/>
    </source>
</evidence>
<gene>
    <name evidence="2" type="ORF">OLC1_LOCUS12364</name>
</gene>
<evidence type="ECO:0000313" key="2">
    <source>
        <dbReference type="EMBL" id="CAI9103144.1"/>
    </source>
</evidence>